<proteinExistence type="predicted"/>
<accession>A0A101ELG0</accession>
<keyword evidence="4" id="KW-0175">Coiled coil</keyword>
<evidence type="ECO:0000256" key="2">
    <source>
        <dbReference type="ARBA" id="ARBA00023125"/>
    </source>
</evidence>
<evidence type="ECO:0000256" key="3">
    <source>
        <dbReference type="ARBA" id="ARBA00023163"/>
    </source>
</evidence>
<dbReference type="SMART" id="SM00344">
    <property type="entry name" value="HTH_ASNC"/>
    <property type="match status" value="1"/>
</dbReference>
<organism evidence="6 7">
    <name type="scientific">Thermococcus sibiricus</name>
    <dbReference type="NCBI Taxonomy" id="172049"/>
    <lineage>
        <taxon>Archaea</taxon>
        <taxon>Methanobacteriati</taxon>
        <taxon>Methanobacteriota</taxon>
        <taxon>Thermococci</taxon>
        <taxon>Thermococcales</taxon>
        <taxon>Thermococcaceae</taxon>
        <taxon>Thermococcus</taxon>
    </lineage>
</organism>
<keyword evidence="1" id="KW-0805">Transcription regulation</keyword>
<dbReference type="InterPro" id="IPR036388">
    <property type="entry name" value="WH-like_DNA-bd_sf"/>
</dbReference>
<keyword evidence="2" id="KW-0238">DNA-binding</keyword>
<dbReference type="PROSITE" id="PS50956">
    <property type="entry name" value="HTH_ASNC_2"/>
    <property type="match status" value="1"/>
</dbReference>
<dbReference type="Gene3D" id="1.10.10.10">
    <property type="entry name" value="Winged helix-like DNA-binding domain superfamily/Winged helix DNA-binding domain"/>
    <property type="match status" value="1"/>
</dbReference>
<feature type="coiled-coil region" evidence="4">
    <location>
        <begin position="17"/>
        <end position="48"/>
    </location>
</feature>
<dbReference type="PATRIC" id="fig|172049.5.peg.2118"/>
<dbReference type="Gene3D" id="3.30.70.920">
    <property type="match status" value="1"/>
</dbReference>
<dbReference type="InterPro" id="IPR050684">
    <property type="entry name" value="HTH-Siroheme_Decarb"/>
</dbReference>
<dbReference type="EMBL" id="LGFD01000020">
    <property type="protein sequence ID" value="KUK17566.1"/>
    <property type="molecule type" value="Genomic_DNA"/>
</dbReference>
<reference evidence="7" key="1">
    <citation type="journal article" date="2015" name="MBio">
        <title>Genome-Resolved Metagenomic Analysis Reveals Roles for Candidate Phyla and Other Microbial Community Members in Biogeochemical Transformations in Oil Reservoirs.</title>
        <authorList>
            <person name="Hu P."/>
            <person name="Tom L."/>
            <person name="Singh A."/>
            <person name="Thomas B.C."/>
            <person name="Baker B.J."/>
            <person name="Piceno Y.M."/>
            <person name="Andersen G.L."/>
            <person name="Banfield J.F."/>
        </authorList>
    </citation>
    <scope>NUCLEOTIDE SEQUENCE [LARGE SCALE GENOMIC DNA]</scope>
</reference>
<evidence type="ECO:0000313" key="7">
    <source>
        <dbReference type="Proteomes" id="UP000053911"/>
    </source>
</evidence>
<dbReference type="RefSeq" id="WP_283217635.1">
    <property type="nucleotide sequence ID" value="NZ_LGFD01000020.1"/>
</dbReference>
<sequence>MKNKIDKFDLQIMNVLAKNARVNYRQLAELLNTTRQRVARRLERLERDGTIKKYTIIPDFEKLGYLYVAIGISLKPGTSIDNIIETLKKDNDVKVIQRAIGYHQLIIHIVAPKNMKEIERKIHELSKKVEGLEGMDMSFVTDIVKFELV</sequence>
<name>A0A101ELG0_9EURY</name>
<evidence type="ECO:0000259" key="5">
    <source>
        <dbReference type="PROSITE" id="PS50956"/>
    </source>
</evidence>
<dbReference type="PRINTS" id="PR00033">
    <property type="entry name" value="HTHASNC"/>
</dbReference>
<dbReference type="InterPro" id="IPR036390">
    <property type="entry name" value="WH_DNA-bd_sf"/>
</dbReference>
<dbReference type="PANTHER" id="PTHR43413">
    <property type="entry name" value="TRANSCRIPTIONAL REGULATOR, ASNC FAMILY"/>
    <property type="match status" value="1"/>
</dbReference>
<gene>
    <name evidence="6" type="ORF">XD54_1159</name>
</gene>
<dbReference type="PANTHER" id="PTHR43413:SF7">
    <property type="entry name" value="HTH-TYPE TRANSCRIPTIONAL REGULATOR PTR2"/>
    <property type="match status" value="1"/>
</dbReference>
<keyword evidence="3" id="KW-0804">Transcription</keyword>
<dbReference type="InterPro" id="IPR000485">
    <property type="entry name" value="AsnC-type_HTH_dom"/>
</dbReference>
<evidence type="ECO:0000256" key="1">
    <source>
        <dbReference type="ARBA" id="ARBA00023015"/>
    </source>
</evidence>
<dbReference type="Pfam" id="PF13412">
    <property type="entry name" value="HTH_24"/>
    <property type="match status" value="1"/>
</dbReference>
<dbReference type="GO" id="GO:0043565">
    <property type="term" value="F:sequence-specific DNA binding"/>
    <property type="evidence" value="ECO:0007669"/>
    <property type="project" value="InterPro"/>
</dbReference>
<dbReference type="AlphaFoldDB" id="A0A101ELG0"/>
<dbReference type="Proteomes" id="UP000053911">
    <property type="component" value="Unassembled WGS sequence"/>
</dbReference>
<dbReference type="InterPro" id="IPR019888">
    <property type="entry name" value="Tscrpt_reg_AsnC-like"/>
</dbReference>
<comment type="caution">
    <text evidence="6">The sequence shown here is derived from an EMBL/GenBank/DDBJ whole genome shotgun (WGS) entry which is preliminary data.</text>
</comment>
<evidence type="ECO:0000313" key="6">
    <source>
        <dbReference type="EMBL" id="KUK17566.1"/>
    </source>
</evidence>
<dbReference type="SUPFAM" id="SSF46785">
    <property type="entry name" value="Winged helix' DNA-binding domain"/>
    <property type="match status" value="1"/>
</dbReference>
<protein>
    <submittedName>
        <fullName evidence="6">Putative transcription regulator, Lrp/AsnC family</fullName>
    </submittedName>
</protein>
<evidence type="ECO:0000256" key="4">
    <source>
        <dbReference type="SAM" id="Coils"/>
    </source>
</evidence>
<feature type="domain" description="HTH asnC-type" evidence="5">
    <location>
        <begin position="5"/>
        <end position="66"/>
    </location>
</feature>